<dbReference type="InterPro" id="IPR050428">
    <property type="entry name" value="TCS_sensor_his_kinase"/>
</dbReference>
<keyword evidence="11" id="KW-1185">Reference proteome</keyword>
<evidence type="ECO:0000313" key="11">
    <source>
        <dbReference type="Proteomes" id="UP000235116"/>
    </source>
</evidence>
<dbReference type="PROSITE" id="PS50109">
    <property type="entry name" value="HIS_KIN"/>
    <property type="match status" value="1"/>
</dbReference>
<dbReference type="Gene3D" id="3.30.565.10">
    <property type="entry name" value="Histidine kinase-like ATPase, C-terminal domain"/>
    <property type="match status" value="1"/>
</dbReference>
<dbReference type="SMART" id="SM00388">
    <property type="entry name" value="HisKA"/>
    <property type="match status" value="1"/>
</dbReference>
<organism evidence="10 11">
    <name type="scientific">Ketobacter alkanivorans</name>
    <dbReference type="NCBI Taxonomy" id="1917421"/>
    <lineage>
        <taxon>Bacteria</taxon>
        <taxon>Pseudomonadati</taxon>
        <taxon>Pseudomonadota</taxon>
        <taxon>Gammaproteobacteria</taxon>
        <taxon>Pseudomonadales</taxon>
        <taxon>Ketobacteraceae</taxon>
        <taxon>Ketobacter</taxon>
    </lineage>
</organism>
<dbReference type="SMART" id="SM00387">
    <property type="entry name" value="HATPase_c"/>
    <property type="match status" value="1"/>
</dbReference>
<evidence type="ECO:0000256" key="6">
    <source>
        <dbReference type="ARBA" id="ARBA00022777"/>
    </source>
</evidence>
<dbReference type="Pfam" id="PF00512">
    <property type="entry name" value="HisKA"/>
    <property type="match status" value="1"/>
</dbReference>
<dbReference type="InterPro" id="IPR005467">
    <property type="entry name" value="His_kinase_dom"/>
</dbReference>
<comment type="catalytic activity">
    <reaction evidence="1">
        <text>ATP + protein L-histidine = ADP + protein N-phospho-L-histidine.</text>
        <dbReference type="EC" id="2.7.13.3"/>
    </reaction>
</comment>
<evidence type="ECO:0000256" key="5">
    <source>
        <dbReference type="ARBA" id="ARBA00022692"/>
    </source>
</evidence>
<sequence>MGLRTQLLLVSLTILLLPWAGCHYVQEMEGALRENQSQALLQQSAILGRLAQTAELPWDLPEALFYTPRRYQPVQVDGYGDDWQNHVTETLSASPSVTLQKALYQDRLYLFLQVKRSNIHYHNPGLPFSHSDHVRLTTHDGRVRRQWVLFTSAPGQLQAYQWLRQQQQLQPLQDMEAWWQETRDGFNLEISVAQQDLLPNIVLQLYQVAAQPEAQLAATSLRVEQSRGEHWLRPLPALASLLQAQRTDQLDAVLVDPQGWPLSPQKDWINQPPAIEPPTDPESLLNQGMSRFYRLLIDLLTPSDSQTPWPLQAEELSAKQDRFDLARLKLQHAPQAGWYQLQDQQRSALLVSQPLYAEGKLQGYLLLSQTGDALISLTNQALRRVTHLTLGVLILVIVALVAFASSLSWRIRSLKQSAEQAISSDGKVNRFKASKRPDEIGDLSRSYQNLLQRVQGYTEYLETLNGKLAHELRTPLAIVKSSLELARSQTDTDNTHPQPLSDYLQRAEEGSERLRQILSAMSEASRVEQTIQQSEIRQFDLVPLLTGLTQAYADTYPNHHYQMRLDVTTAPLQGSPELMAQLLDKLVDNARSFAPTGTPITLGLQREQDHRERAQLRLWVRNEGSTLPDQLQHQLFDSLVSMRDQQHRDGSPHLGLGLYIVRLIAAAHQGQVHARNLPQNNGVEFSITLTENAAAT</sequence>
<dbReference type="InterPro" id="IPR036890">
    <property type="entry name" value="HATPase_C_sf"/>
</dbReference>
<keyword evidence="3" id="KW-0597">Phosphoprotein</keyword>
<keyword evidence="6" id="KW-0418">Kinase</keyword>
<evidence type="ECO:0000259" key="9">
    <source>
        <dbReference type="PROSITE" id="PS50109"/>
    </source>
</evidence>
<dbReference type="Pfam" id="PF02518">
    <property type="entry name" value="HATPase_c"/>
    <property type="match status" value="1"/>
</dbReference>
<dbReference type="AlphaFoldDB" id="A0A2K9LM27"/>
<dbReference type="PANTHER" id="PTHR45436:SF5">
    <property type="entry name" value="SENSOR HISTIDINE KINASE TRCS"/>
    <property type="match status" value="1"/>
</dbReference>
<reference evidence="11" key="1">
    <citation type="submission" date="2017-08" db="EMBL/GenBank/DDBJ databases">
        <title>Direct submision.</title>
        <authorList>
            <person name="Kim S.-J."/>
            <person name="Rhee S.-K."/>
        </authorList>
    </citation>
    <scope>NUCLEOTIDE SEQUENCE [LARGE SCALE GENOMIC DNA]</scope>
    <source>
        <strain evidence="11">GI5</strain>
    </source>
</reference>
<evidence type="ECO:0000256" key="8">
    <source>
        <dbReference type="SAM" id="Phobius"/>
    </source>
</evidence>
<dbReference type="CDD" id="cd00082">
    <property type="entry name" value="HisKA"/>
    <property type="match status" value="1"/>
</dbReference>
<evidence type="ECO:0000256" key="1">
    <source>
        <dbReference type="ARBA" id="ARBA00000085"/>
    </source>
</evidence>
<keyword evidence="8" id="KW-0472">Membrane</keyword>
<gene>
    <name evidence="10" type="ORF">Kalk_13680</name>
</gene>
<evidence type="ECO:0000256" key="7">
    <source>
        <dbReference type="ARBA" id="ARBA00022989"/>
    </source>
</evidence>
<dbReference type="InterPro" id="IPR036097">
    <property type="entry name" value="HisK_dim/P_sf"/>
</dbReference>
<dbReference type="SUPFAM" id="SSF55874">
    <property type="entry name" value="ATPase domain of HSP90 chaperone/DNA topoisomerase II/histidine kinase"/>
    <property type="match status" value="1"/>
</dbReference>
<dbReference type="SUPFAM" id="SSF47384">
    <property type="entry name" value="Homodimeric domain of signal transducing histidine kinase"/>
    <property type="match status" value="1"/>
</dbReference>
<dbReference type="Gene3D" id="1.10.287.130">
    <property type="match status" value="1"/>
</dbReference>
<dbReference type="Gene3D" id="6.10.340.10">
    <property type="match status" value="1"/>
</dbReference>
<dbReference type="InterPro" id="IPR003661">
    <property type="entry name" value="HisK_dim/P_dom"/>
</dbReference>
<evidence type="ECO:0000256" key="3">
    <source>
        <dbReference type="ARBA" id="ARBA00022553"/>
    </source>
</evidence>
<dbReference type="GO" id="GO:0000155">
    <property type="term" value="F:phosphorelay sensor kinase activity"/>
    <property type="evidence" value="ECO:0007669"/>
    <property type="project" value="InterPro"/>
</dbReference>
<keyword evidence="7 8" id="KW-1133">Transmembrane helix</keyword>
<dbReference type="RefSeq" id="WP_101894784.1">
    <property type="nucleotide sequence ID" value="NZ_CP022684.1"/>
</dbReference>
<dbReference type="InterPro" id="IPR003594">
    <property type="entry name" value="HATPase_dom"/>
</dbReference>
<dbReference type="PANTHER" id="PTHR45436">
    <property type="entry name" value="SENSOR HISTIDINE KINASE YKOH"/>
    <property type="match status" value="1"/>
</dbReference>
<dbReference type="Proteomes" id="UP000235116">
    <property type="component" value="Chromosome"/>
</dbReference>
<dbReference type="EC" id="2.7.13.3" evidence="2"/>
<dbReference type="KEGG" id="kak:Kalk_13680"/>
<keyword evidence="5 8" id="KW-0812">Transmembrane</keyword>
<accession>A0A2K9LM27</accession>
<keyword evidence="4" id="KW-0808">Transferase</keyword>
<dbReference type="OrthoDB" id="6735159at2"/>
<proteinExistence type="predicted"/>
<name>A0A2K9LM27_9GAMM</name>
<feature type="transmembrane region" description="Helical" evidence="8">
    <location>
        <begin position="388"/>
        <end position="409"/>
    </location>
</feature>
<protein>
    <recommendedName>
        <fullName evidence="2">histidine kinase</fullName>
        <ecNumber evidence="2">2.7.13.3</ecNumber>
    </recommendedName>
</protein>
<dbReference type="EMBL" id="CP022684">
    <property type="protein sequence ID" value="AUM13406.1"/>
    <property type="molecule type" value="Genomic_DNA"/>
</dbReference>
<evidence type="ECO:0000256" key="2">
    <source>
        <dbReference type="ARBA" id="ARBA00012438"/>
    </source>
</evidence>
<evidence type="ECO:0000313" key="10">
    <source>
        <dbReference type="EMBL" id="AUM13406.1"/>
    </source>
</evidence>
<feature type="domain" description="Histidine kinase" evidence="9">
    <location>
        <begin position="467"/>
        <end position="693"/>
    </location>
</feature>
<evidence type="ECO:0000256" key="4">
    <source>
        <dbReference type="ARBA" id="ARBA00022679"/>
    </source>
</evidence>